<dbReference type="EMBL" id="WJXW01000001">
    <property type="protein sequence ID" value="KAF9741411.1"/>
    <property type="molecule type" value="Genomic_DNA"/>
</dbReference>
<organism evidence="2 3">
    <name type="scientific">Paraphaeosphaeria minitans</name>
    <dbReference type="NCBI Taxonomy" id="565426"/>
    <lineage>
        <taxon>Eukaryota</taxon>
        <taxon>Fungi</taxon>
        <taxon>Dikarya</taxon>
        <taxon>Ascomycota</taxon>
        <taxon>Pezizomycotina</taxon>
        <taxon>Dothideomycetes</taxon>
        <taxon>Pleosporomycetidae</taxon>
        <taxon>Pleosporales</taxon>
        <taxon>Massarineae</taxon>
        <taxon>Didymosphaeriaceae</taxon>
        <taxon>Paraphaeosphaeria</taxon>
    </lineage>
</organism>
<accession>A0A9P6GT72</accession>
<dbReference type="Proteomes" id="UP000756921">
    <property type="component" value="Unassembled WGS sequence"/>
</dbReference>
<dbReference type="OrthoDB" id="3777131at2759"/>
<feature type="region of interest" description="Disordered" evidence="1">
    <location>
        <begin position="1"/>
        <end position="48"/>
    </location>
</feature>
<name>A0A9P6GT72_9PLEO</name>
<evidence type="ECO:0000256" key="1">
    <source>
        <dbReference type="SAM" id="MobiDB-lite"/>
    </source>
</evidence>
<feature type="compositionally biased region" description="Polar residues" evidence="1">
    <location>
        <begin position="155"/>
        <end position="164"/>
    </location>
</feature>
<dbReference type="AlphaFoldDB" id="A0A9P6GT72"/>
<gene>
    <name evidence="2" type="ORF">PMIN01_00950</name>
</gene>
<feature type="region of interest" description="Disordered" evidence="1">
    <location>
        <begin position="145"/>
        <end position="176"/>
    </location>
</feature>
<comment type="caution">
    <text evidence="2">The sequence shown here is derived from an EMBL/GenBank/DDBJ whole genome shotgun (WGS) entry which is preliminary data.</text>
</comment>
<keyword evidence="3" id="KW-1185">Reference proteome</keyword>
<evidence type="ECO:0000313" key="2">
    <source>
        <dbReference type="EMBL" id="KAF9741411.1"/>
    </source>
</evidence>
<evidence type="ECO:0000313" key="3">
    <source>
        <dbReference type="Proteomes" id="UP000756921"/>
    </source>
</evidence>
<sequence length="328" mass="37400">MEEALHSSLGNPSFWDQAEDGIEGHLQEEEDRSAYLSMPTNGPPLAPAGLEREILHPEALASLHKRSAMYDLETDEHDQQTGTRYVDATYGENVCNVKSEHQQDTPLPSTEHAHVELRDAKQVLAERAAERETRKRERAMEYLPPRKRSRKVFKSSLSNASESAEQIDHHQHHAPTNLPAAHWPALDPSHADDSDSLLSMEEMRVISSLMTAQSIFIDRTKIYTSRHINKMTEMIWTALCKDALSEFSLKVHGALIWTHIGEEVSLWPEELLRVLASMDILARWWWVREELMKLLYNADAKVDDGEMDVSWEYHAESVRRTKGSAESG</sequence>
<proteinExistence type="predicted"/>
<protein>
    <submittedName>
        <fullName evidence="2">Uncharacterized protein</fullName>
    </submittedName>
</protein>
<reference evidence="2" key="1">
    <citation type="journal article" date="2020" name="Mol. Plant Microbe Interact.">
        <title>Genome Sequence of the Biocontrol Agent Coniothyrium minitans strain Conio (IMI 134523).</title>
        <authorList>
            <person name="Patel D."/>
            <person name="Shittu T.A."/>
            <person name="Baroncelli R."/>
            <person name="Muthumeenakshi S."/>
            <person name="Osborne T.H."/>
            <person name="Janganan T.K."/>
            <person name="Sreenivasaprasad S."/>
        </authorList>
    </citation>
    <scope>NUCLEOTIDE SEQUENCE</scope>
    <source>
        <strain evidence="2">Conio</strain>
    </source>
</reference>